<keyword evidence="1" id="KW-1133">Transmembrane helix</keyword>
<comment type="caution">
    <text evidence="2">The sequence shown here is derived from an EMBL/GenBank/DDBJ whole genome shotgun (WGS) entry which is preliminary data.</text>
</comment>
<protein>
    <submittedName>
        <fullName evidence="2">Uncharacterized protein</fullName>
    </submittedName>
</protein>
<gene>
    <name evidence="2" type="ORF">V1633_25615</name>
</gene>
<keyword evidence="3" id="KW-1185">Reference proteome</keyword>
<keyword evidence="1" id="KW-0812">Transmembrane</keyword>
<evidence type="ECO:0000313" key="3">
    <source>
        <dbReference type="Proteomes" id="UP001332243"/>
    </source>
</evidence>
<keyword evidence="1" id="KW-0472">Membrane</keyword>
<dbReference type="RefSeq" id="WP_331216948.1">
    <property type="nucleotide sequence ID" value="NZ_JAZGQK010000023.1"/>
</dbReference>
<proteinExistence type="predicted"/>
<feature type="transmembrane region" description="Helical" evidence="1">
    <location>
        <begin position="35"/>
        <end position="54"/>
    </location>
</feature>
<evidence type="ECO:0000256" key="1">
    <source>
        <dbReference type="SAM" id="Phobius"/>
    </source>
</evidence>
<organism evidence="2 3">
    <name type="scientific">Plantactinospora sonchi</name>
    <dbReference type="NCBI Taxonomy" id="1544735"/>
    <lineage>
        <taxon>Bacteria</taxon>
        <taxon>Bacillati</taxon>
        <taxon>Actinomycetota</taxon>
        <taxon>Actinomycetes</taxon>
        <taxon>Micromonosporales</taxon>
        <taxon>Micromonosporaceae</taxon>
        <taxon>Plantactinospora</taxon>
    </lineage>
</organism>
<dbReference type="EMBL" id="JAZGQK010000023">
    <property type="protein sequence ID" value="MEE6261868.1"/>
    <property type="molecule type" value="Genomic_DNA"/>
</dbReference>
<accession>A0ABU7RZB5</accession>
<sequence length="55" mass="5837">MDSLGLLGAAFGAVSAVVFVLGVRTRDRARQQKIFVVATALVLVMVALLIVSMFD</sequence>
<dbReference type="Proteomes" id="UP001332243">
    <property type="component" value="Unassembled WGS sequence"/>
</dbReference>
<evidence type="ECO:0000313" key="2">
    <source>
        <dbReference type="EMBL" id="MEE6261868.1"/>
    </source>
</evidence>
<name>A0ABU7RZB5_9ACTN</name>
<feature type="transmembrane region" description="Helical" evidence="1">
    <location>
        <begin position="6"/>
        <end position="23"/>
    </location>
</feature>
<reference evidence="2 3" key="1">
    <citation type="submission" date="2024-01" db="EMBL/GenBank/DDBJ databases">
        <title>Genome insights into Plantactinospora sonchi sp. nov.</title>
        <authorList>
            <person name="Wang L."/>
        </authorList>
    </citation>
    <scope>NUCLEOTIDE SEQUENCE [LARGE SCALE GENOMIC DNA]</scope>
    <source>
        <strain evidence="2 3">NEAU-QY2</strain>
    </source>
</reference>